<dbReference type="GO" id="GO:0006935">
    <property type="term" value="P:chemotaxis"/>
    <property type="evidence" value="ECO:0007669"/>
    <property type="project" value="UniProtKB-UniRule"/>
</dbReference>
<evidence type="ECO:0000313" key="7">
    <source>
        <dbReference type="Proteomes" id="UP000028631"/>
    </source>
</evidence>
<comment type="caution">
    <text evidence="6">The sequence shown here is derived from an EMBL/GenBank/DDBJ whole genome shotgun (WGS) entry which is preliminary data.</text>
</comment>
<dbReference type="AlphaFoldDB" id="A0A085VQ74"/>
<keyword evidence="1 4" id="KW-0378">Hydrolase</keyword>
<evidence type="ECO:0000256" key="2">
    <source>
        <dbReference type="ARBA" id="ARBA00039140"/>
    </source>
</evidence>
<proteinExistence type="predicted"/>
<protein>
    <recommendedName>
        <fullName evidence="2">protein-glutamate methylesterase</fullName>
        <ecNumber evidence="2">3.1.1.61</ecNumber>
    </recommendedName>
</protein>
<dbReference type="Proteomes" id="UP000028631">
    <property type="component" value="Unassembled WGS sequence"/>
</dbReference>
<evidence type="ECO:0000313" key="6">
    <source>
        <dbReference type="EMBL" id="KFE57587.1"/>
    </source>
</evidence>
<dbReference type="PROSITE" id="PS50122">
    <property type="entry name" value="CHEB"/>
    <property type="match status" value="1"/>
</dbReference>
<organism evidence="6 7">
    <name type="scientific">Pseudomonas syringae</name>
    <dbReference type="NCBI Taxonomy" id="317"/>
    <lineage>
        <taxon>Bacteria</taxon>
        <taxon>Pseudomonadati</taxon>
        <taxon>Pseudomonadota</taxon>
        <taxon>Gammaproteobacteria</taxon>
        <taxon>Pseudomonadales</taxon>
        <taxon>Pseudomonadaceae</taxon>
        <taxon>Pseudomonas</taxon>
    </lineage>
</organism>
<feature type="domain" description="CheB-type methylesterase" evidence="5">
    <location>
        <begin position="14"/>
        <end position="199"/>
    </location>
</feature>
<evidence type="ECO:0000256" key="3">
    <source>
        <dbReference type="ARBA" id="ARBA00048267"/>
    </source>
</evidence>
<dbReference type="GO" id="GO:0005737">
    <property type="term" value="C:cytoplasm"/>
    <property type="evidence" value="ECO:0007669"/>
    <property type="project" value="InterPro"/>
</dbReference>
<dbReference type="EMBL" id="JPQU01000017">
    <property type="protein sequence ID" value="KFE57587.1"/>
    <property type="molecule type" value="Genomic_DNA"/>
</dbReference>
<dbReference type="PANTHER" id="PTHR42872">
    <property type="entry name" value="PROTEIN-GLUTAMATE METHYLESTERASE/PROTEIN-GLUTAMINE GLUTAMINASE"/>
    <property type="match status" value="1"/>
</dbReference>
<dbReference type="EC" id="3.1.1.61" evidence="2"/>
<feature type="active site" evidence="4">
    <location>
        <position position="26"/>
    </location>
</feature>
<comment type="catalytic activity">
    <reaction evidence="3">
        <text>[protein]-L-glutamate 5-O-methyl ester + H2O = L-glutamyl-[protein] + methanol + H(+)</text>
        <dbReference type="Rhea" id="RHEA:23236"/>
        <dbReference type="Rhea" id="RHEA-COMP:10208"/>
        <dbReference type="Rhea" id="RHEA-COMP:10311"/>
        <dbReference type="ChEBI" id="CHEBI:15377"/>
        <dbReference type="ChEBI" id="CHEBI:15378"/>
        <dbReference type="ChEBI" id="CHEBI:17790"/>
        <dbReference type="ChEBI" id="CHEBI:29973"/>
        <dbReference type="ChEBI" id="CHEBI:82795"/>
        <dbReference type="EC" id="3.1.1.61"/>
    </reaction>
</comment>
<dbReference type="SUPFAM" id="SSF52738">
    <property type="entry name" value="Methylesterase CheB, C-terminal domain"/>
    <property type="match status" value="1"/>
</dbReference>
<feature type="active site" evidence="4">
    <location>
        <position position="53"/>
    </location>
</feature>
<dbReference type="Pfam" id="PF01339">
    <property type="entry name" value="CheB_methylest"/>
    <property type="match status" value="1"/>
</dbReference>
<dbReference type="GO" id="GO:0000156">
    <property type="term" value="F:phosphorelay response regulator activity"/>
    <property type="evidence" value="ECO:0007669"/>
    <property type="project" value="InterPro"/>
</dbReference>
<name>A0A085VQ74_PSESX</name>
<dbReference type="Gene3D" id="3.40.50.180">
    <property type="entry name" value="Methylesterase CheB, C-terminal domain"/>
    <property type="match status" value="1"/>
</dbReference>
<keyword evidence="7" id="KW-1185">Reference proteome</keyword>
<evidence type="ECO:0000259" key="5">
    <source>
        <dbReference type="PROSITE" id="PS50122"/>
    </source>
</evidence>
<evidence type="ECO:0000256" key="4">
    <source>
        <dbReference type="PROSITE-ProRule" id="PRU00050"/>
    </source>
</evidence>
<dbReference type="PANTHER" id="PTHR42872:SF6">
    <property type="entry name" value="PROTEIN-GLUTAMATE METHYLESTERASE_PROTEIN-GLUTAMINE GLUTAMINASE"/>
    <property type="match status" value="1"/>
</dbReference>
<accession>A0A085VQ74</accession>
<dbReference type="OrthoDB" id="9791760at2"/>
<dbReference type="PATRIC" id="fig|317.175.peg.685"/>
<dbReference type="InterPro" id="IPR035909">
    <property type="entry name" value="CheB_C"/>
</dbReference>
<dbReference type="CDD" id="cd16433">
    <property type="entry name" value="CheB"/>
    <property type="match status" value="1"/>
</dbReference>
<reference evidence="6 7" key="1">
    <citation type="submission" date="2014-07" db="EMBL/GenBank/DDBJ databases">
        <title>Draft Genome Sequences of Environmental Pseudomonas syringae strains.</title>
        <authorList>
            <person name="Baltrus D.A."/>
            <person name="Berge O."/>
            <person name="Morris C."/>
        </authorList>
    </citation>
    <scope>NUCLEOTIDE SEQUENCE [LARGE SCALE GENOMIC DNA]</scope>
    <source>
        <strain evidence="6 7">GAW0119</strain>
    </source>
</reference>
<feature type="active site" evidence="4">
    <location>
        <position position="146"/>
    </location>
</feature>
<gene>
    <name evidence="6" type="ORF">IV01_03255</name>
</gene>
<evidence type="ECO:0000256" key="1">
    <source>
        <dbReference type="ARBA" id="ARBA00022801"/>
    </source>
</evidence>
<dbReference type="RefSeq" id="WP_032625974.1">
    <property type="nucleotide sequence ID" value="NZ_JPQU01000017.1"/>
</dbReference>
<dbReference type="InterPro" id="IPR000673">
    <property type="entry name" value="Sig_transdc_resp-reg_Me-estase"/>
</dbReference>
<dbReference type="GO" id="GO:0008984">
    <property type="term" value="F:protein-glutamate methylesterase activity"/>
    <property type="evidence" value="ECO:0007669"/>
    <property type="project" value="UniProtKB-EC"/>
</dbReference>
<sequence length="205" mass="22259">MKTSFDVTRLDEHALPVVDAIVVGASAGGVEALLKVFAAIKVGFRLPIITVLHIPDERRSQLASVFQARLQIPVKEADDKEDIVPGTLYFAGPGYHLSVERDFSLSLSQEDRVFHSRPSIDILFESAADAYRERLVGVLLTGANNDGAFGLSLIKRAGGMTVVQDPAQAQARTMPEAALALHEPDYLLPLNDIGQLLVELERIAC</sequence>
<keyword evidence="4" id="KW-0145">Chemotaxis</keyword>